<keyword evidence="9" id="KW-0624">Polysaccharide degradation</keyword>
<accession>A0ABN9VIF1</accession>
<dbReference type="PANTHER" id="PTHR31297">
    <property type="entry name" value="GLUCAN ENDO-1,6-BETA-GLUCOSIDASE B"/>
    <property type="match status" value="1"/>
</dbReference>
<feature type="compositionally biased region" description="Low complexity" evidence="16">
    <location>
        <begin position="178"/>
        <end position="203"/>
    </location>
</feature>
<evidence type="ECO:0000256" key="2">
    <source>
        <dbReference type="ARBA" id="ARBA00005641"/>
    </source>
</evidence>
<evidence type="ECO:0000256" key="9">
    <source>
        <dbReference type="ARBA" id="ARBA00023326"/>
    </source>
</evidence>
<protein>
    <recommendedName>
        <fullName evidence="12">glucan endo-1,6-beta-glucosidase</fullName>
        <ecNumber evidence="12">3.2.1.75</ecNumber>
    </recommendedName>
    <alternativeName>
        <fullName evidence="14">Beta-1,6-glucanase B</fullName>
    </alternativeName>
    <alternativeName>
        <fullName evidence="13">Endo-1,6-beta-D-glucanase B</fullName>
    </alternativeName>
    <alternativeName>
        <fullName evidence="15">Endo-1,6-beta-glucanase B</fullName>
    </alternativeName>
</protein>
<evidence type="ECO:0000256" key="6">
    <source>
        <dbReference type="ARBA" id="ARBA00023180"/>
    </source>
</evidence>
<evidence type="ECO:0000256" key="14">
    <source>
        <dbReference type="ARBA" id="ARBA00042025"/>
    </source>
</evidence>
<evidence type="ECO:0000259" key="17">
    <source>
        <dbReference type="Pfam" id="PF00150"/>
    </source>
</evidence>
<keyword evidence="19" id="KW-1185">Reference proteome</keyword>
<evidence type="ECO:0000313" key="19">
    <source>
        <dbReference type="Proteomes" id="UP001189429"/>
    </source>
</evidence>
<dbReference type="InterPro" id="IPR050386">
    <property type="entry name" value="Glycosyl_hydrolase_5"/>
</dbReference>
<comment type="function">
    <text evidence="11">Beta-glucanases participate in the metabolism of beta-glucan, the main structural component of the cell wall. Acts on lutean, pustulan and 1,6-oligo-beta-D-glucosides.</text>
</comment>
<evidence type="ECO:0000256" key="7">
    <source>
        <dbReference type="ARBA" id="ARBA00023277"/>
    </source>
</evidence>
<gene>
    <name evidence="18" type="ORF">PCOR1329_LOCUS57494</name>
</gene>
<feature type="region of interest" description="Disordered" evidence="16">
    <location>
        <begin position="267"/>
        <end position="287"/>
    </location>
</feature>
<feature type="domain" description="Glycoside hydrolase family 5" evidence="17">
    <location>
        <begin position="598"/>
        <end position="781"/>
    </location>
</feature>
<evidence type="ECO:0000256" key="13">
    <source>
        <dbReference type="ARBA" id="ARBA00041472"/>
    </source>
</evidence>
<evidence type="ECO:0000256" key="15">
    <source>
        <dbReference type="ARBA" id="ARBA00043257"/>
    </source>
</evidence>
<comment type="similarity">
    <text evidence="2">Belongs to the glycosyl hydrolase 5 (cellulase A) family.</text>
</comment>
<keyword evidence="8" id="KW-0326">Glycosidase</keyword>
<comment type="subcellular location">
    <subcellularLocation>
        <location evidence="1">Secreted</location>
    </subcellularLocation>
</comment>
<dbReference type="EMBL" id="CAUYUJ010017104">
    <property type="protein sequence ID" value="CAK0871815.1"/>
    <property type="molecule type" value="Genomic_DNA"/>
</dbReference>
<keyword evidence="3" id="KW-0964">Secreted</keyword>
<comment type="catalytic activity">
    <reaction evidence="10">
        <text>Random hydrolysis of (1-&gt;6)-linkages in (1-&gt;6)-beta-D-glucans.</text>
        <dbReference type="EC" id="3.2.1.75"/>
    </reaction>
</comment>
<keyword evidence="6" id="KW-0325">Glycoprotein</keyword>
<sequence length="891" mass="97137">MAAIPLASAAKSSVAQDLSDMSVGGAAGRSTVRLPGHSAKNRASGGAAAALAVAAGELAPEDHSRVLWFLASFVAQKRKESSKALSVLKALFADGAAPSWREAAHGDRDLLRALHGVHARAPQLVGGAVGDDAPSPAAGPPATSLGPDGDDAGAAEASSAAEQPPLDSPIVEEPPSPEAATPAAAGPETAAAGYPPAATADGPQLPLVRQETTSSVFNLDVADSATAQLMRQSFEMMASLDYEVDGRNLEQAQAAFRELKRAANRARFRQDRLRSPSPRRSNEEDEDDYLAGVLRDTRWDPQRVLKFLFKLQKARQILRNQARDLAVVLTQISASVCEHARSDVLFSRWLGTHRGPGETKAATVSYGLASALKLATWHAAAHFVSRRRDQKEGEAQGHLRTWERHKARVLKAKDVEFEEAPLKLLLEAAFAAAEHCVSWRFPDSETGLFAKRGLLQNGLGAITGREDFGPQKDLFFSLFDQLLKLELMTDDLHGDLRWMLWNLAWGCANKAKGLGWGGPAREALVRAERHFQRAHRGESQWRGVNLGGWFLLEPGPCTSFWHSLPRAVPREASCEWSCCEALGGDAARRLTEHRRNYFTAEDFKAMKAQRLTHVRLPFGAWCVDGPRPGEPYVGPCLELLDWALDALEGEGLMVLLDLHGCVGGESGGAPCGHRHDGWQPGSWDRKASLRVLEKVAKRYAGRVGICGIAVCNEPSEKVPARELAEYYKNAIQIIRQAGMRAGEVVVVLPVFTESRKDELLEQWSQNYLEFEDCIFDLHLYQCFGMGWNLLPESQHLNRAKARRHLLQSLPACTVGEWSLQLPGKAADVTPFDRTRRRCSSSASRARSWMRTSGPRTGGSRSRTRRASSGACGTAWRTAWCRCPRAGAAGPS</sequence>
<dbReference type="SUPFAM" id="SSF51445">
    <property type="entry name" value="(Trans)glycosidases"/>
    <property type="match status" value="1"/>
</dbReference>
<name>A0ABN9VIF1_9DINO</name>
<reference evidence="18" key="1">
    <citation type="submission" date="2023-10" db="EMBL/GenBank/DDBJ databases">
        <authorList>
            <person name="Chen Y."/>
            <person name="Shah S."/>
            <person name="Dougan E. K."/>
            <person name="Thang M."/>
            <person name="Chan C."/>
        </authorList>
    </citation>
    <scope>NUCLEOTIDE SEQUENCE [LARGE SCALE GENOMIC DNA]</scope>
</reference>
<dbReference type="Proteomes" id="UP001189429">
    <property type="component" value="Unassembled WGS sequence"/>
</dbReference>
<dbReference type="InterPro" id="IPR001547">
    <property type="entry name" value="Glyco_hydro_5"/>
</dbReference>
<proteinExistence type="inferred from homology"/>
<keyword evidence="4" id="KW-0732">Signal</keyword>
<feature type="region of interest" description="Disordered" evidence="16">
    <location>
        <begin position="125"/>
        <end position="204"/>
    </location>
</feature>
<dbReference type="Pfam" id="PF00150">
    <property type="entry name" value="Cellulase"/>
    <property type="match status" value="1"/>
</dbReference>
<feature type="region of interest" description="Disordered" evidence="16">
    <location>
        <begin position="839"/>
        <end position="869"/>
    </location>
</feature>
<feature type="compositionally biased region" description="Low complexity" evidence="16">
    <location>
        <begin position="130"/>
        <end position="147"/>
    </location>
</feature>
<evidence type="ECO:0000256" key="12">
    <source>
        <dbReference type="ARBA" id="ARBA00038935"/>
    </source>
</evidence>
<evidence type="ECO:0000256" key="5">
    <source>
        <dbReference type="ARBA" id="ARBA00022801"/>
    </source>
</evidence>
<organism evidence="18 19">
    <name type="scientific">Prorocentrum cordatum</name>
    <dbReference type="NCBI Taxonomy" id="2364126"/>
    <lineage>
        <taxon>Eukaryota</taxon>
        <taxon>Sar</taxon>
        <taxon>Alveolata</taxon>
        <taxon>Dinophyceae</taxon>
        <taxon>Prorocentrales</taxon>
        <taxon>Prorocentraceae</taxon>
        <taxon>Prorocentrum</taxon>
    </lineage>
</organism>
<keyword evidence="5" id="KW-0378">Hydrolase</keyword>
<evidence type="ECO:0000256" key="1">
    <source>
        <dbReference type="ARBA" id="ARBA00004613"/>
    </source>
</evidence>
<comment type="caution">
    <text evidence="18">The sequence shown here is derived from an EMBL/GenBank/DDBJ whole genome shotgun (WGS) entry which is preliminary data.</text>
</comment>
<dbReference type="EC" id="3.2.1.75" evidence="12"/>
<dbReference type="Gene3D" id="3.20.20.80">
    <property type="entry name" value="Glycosidases"/>
    <property type="match status" value="1"/>
</dbReference>
<keyword evidence="7" id="KW-0119">Carbohydrate metabolism</keyword>
<evidence type="ECO:0000256" key="16">
    <source>
        <dbReference type="SAM" id="MobiDB-lite"/>
    </source>
</evidence>
<evidence type="ECO:0000313" key="18">
    <source>
        <dbReference type="EMBL" id="CAK0871815.1"/>
    </source>
</evidence>
<dbReference type="PANTHER" id="PTHR31297:SF39">
    <property type="entry name" value="GLUCAN ENDO-1,6-BETA-GLUCOSIDASE B"/>
    <property type="match status" value="1"/>
</dbReference>
<evidence type="ECO:0000256" key="10">
    <source>
        <dbReference type="ARBA" id="ARBA00036633"/>
    </source>
</evidence>
<evidence type="ECO:0000256" key="3">
    <source>
        <dbReference type="ARBA" id="ARBA00022525"/>
    </source>
</evidence>
<evidence type="ECO:0000256" key="11">
    <source>
        <dbReference type="ARBA" id="ARBA00037628"/>
    </source>
</evidence>
<evidence type="ECO:0000256" key="4">
    <source>
        <dbReference type="ARBA" id="ARBA00022729"/>
    </source>
</evidence>
<evidence type="ECO:0000256" key="8">
    <source>
        <dbReference type="ARBA" id="ARBA00023295"/>
    </source>
</evidence>
<dbReference type="InterPro" id="IPR017853">
    <property type="entry name" value="GH"/>
</dbReference>